<gene>
    <name evidence="3" type="ORF">TSIB3V08_LOCUS9367</name>
</gene>
<accession>A0A7R9G440</accession>
<proteinExistence type="predicted"/>
<reference evidence="3" key="1">
    <citation type="submission" date="2020-11" db="EMBL/GenBank/DDBJ databases">
        <authorList>
            <person name="Tran Van P."/>
        </authorList>
    </citation>
    <scope>NUCLEOTIDE SEQUENCE</scope>
</reference>
<keyword evidence="1" id="KW-1133">Transmembrane helix</keyword>
<dbReference type="AlphaFoldDB" id="A0A7R9G440"/>
<organism evidence="3">
    <name type="scientific">Timema shepardi</name>
    <name type="common">Walking stick</name>
    <dbReference type="NCBI Taxonomy" id="629360"/>
    <lineage>
        <taxon>Eukaryota</taxon>
        <taxon>Metazoa</taxon>
        <taxon>Ecdysozoa</taxon>
        <taxon>Arthropoda</taxon>
        <taxon>Hexapoda</taxon>
        <taxon>Insecta</taxon>
        <taxon>Pterygota</taxon>
        <taxon>Neoptera</taxon>
        <taxon>Polyneoptera</taxon>
        <taxon>Phasmatodea</taxon>
        <taxon>Timematodea</taxon>
        <taxon>Timematoidea</taxon>
        <taxon>Timematidae</taxon>
        <taxon>Timema</taxon>
    </lineage>
</organism>
<evidence type="ECO:0000256" key="2">
    <source>
        <dbReference type="SAM" id="SignalP"/>
    </source>
</evidence>
<dbReference type="InterPro" id="IPR012464">
    <property type="entry name" value="DUF1676"/>
</dbReference>
<keyword evidence="2" id="KW-0732">Signal</keyword>
<dbReference type="EMBL" id="OC005370">
    <property type="protein sequence ID" value="CAD7265326.1"/>
    <property type="molecule type" value="Genomic_DNA"/>
</dbReference>
<keyword evidence="1" id="KW-0472">Membrane</keyword>
<protein>
    <submittedName>
        <fullName evidence="3">Uncharacterized protein</fullName>
    </submittedName>
</protein>
<feature type="transmembrane region" description="Helical" evidence="1">
    <location>
        <begin position="165"/>
        <end position="186"/>
    </location>
</feature>
<dbReference type="Pfam" id="PF07898">
    <property type="entry name" value="DUF1676"/>
    <property type="match status" value="1"/>
</dbReference>
<evidence type="ECO:0000256" key="1">
    <source>
        <dbReference type="SAM" id="Phobius"/>
    </source>
</evidence>
<dbReference type="PANTHER" id="PTHR21879">
    <property type="entry name" value="FI03362P-RELATED-RELATED"/>
    <property type="match status" value="1"/>
</dbReference>
<dbReference type="GO" id="GO:0016020">
    <property type="term" value="C:membrane"/>
    <property type="evidence" value="ECO:0007669"/>
    <property type="project" value="TreeGrafter"/>
</dbReference>
<sequence length="304" mass="32937">MYLYYIKYLMVVISCCICGVLSDNSTEDSVSSGLRMVMRTYHTCEQTQDTLACLKMRALKFADRLLQSQQLPITDGMVLVKTSQDEVGRGLGEHLKEVDEEGIPQDPRSRHDKLDGLLLDRAVRFLKTHSLQLNMPRYLADSRQLQGDDLVNQGRQKIKKYGGMLMMGAMMKAGMMMLGMGGVSMLAGKALIVAKIALVLAVVLGLGKLLGGGGDGGKTTYEVIKTPHVSHAHTHSSSHEYGGGSDGGGGGDYGYYESGGGGGHYARSLDDFHSHLLAYNGQIPRLEDPTNVEHALIPDSLAQS</sequence>
<evidence type="ECO:0000313" key="3">
    <source>
        <dbReference type="EMBL" id="CAD7265326.1"/>
    </source>
</evidence>
<name>A0A7R9G440_TIMSH</name>
<feature type="transmembrane region" description="Helical" evidence="1">
    <location>
        <begin position="192"/>
        <end position="211"/>
    </location>
</feature>
<feature type="chain" id="PRO_5031109257" evidence="2">
    <location>
        <begin position="23"/>
        <end position="304"/>
    </location>
</feature>
<dbReference type="PANTHER" id="PTHR21879:SF7">
    <property type="entry name" value="OSIRIS 11"/>
    <property type="match status" value="1"/>
</dbReference>
<feature type="signal peptide" evidence="2">
    <location>
        <begin position="1"/>
        <end position="22"/>
    </location>
</feature>
<keyword evidence="1" id="KW-0812">Transmembrane</keyword>